<name>A0A1I5VAK7_9ACTN</name>
<keyword evidence="8" id="KW-1185">Reference proteome</keyword>
<evidence type="ECO:0000256" key="2">
    <source>
        <dbReference type="ARBA" id="ARBA00022475"/>
    </source>
</evidence>
<dbReference type="Pfam" id="PF07690">
    <property type="entry name" value="MFS_1"/>
    <property type="match status" value="1"/>
</dbReference>
<protein>
    <submittedName>
        <fullName evidence="7">Major Facilitator Superfamily protein</fullName>
    </submittedName>
</protein>
<reference evidence="7 8" key="1">
    <citation type="submission" date="2016-10" db="EMBL/GenBank/DDBJ databases">
        <authorList>
            <person name="de Groot N.N."/>
        </authorList>
    </citation>
    <scope>NUCLEOTIDE SEQUENCE [LARGE SCALE GENOMIC DNA]</scope>
    <source>
        <strain evidence="7 8">DSM 43067</strain>
    </source>
</reference>
<dbReference type="PANTHER" id="PTHR23513">
    <property type="entry name" value="INTEGRAL MEMBRANE EFFLUX PROTEIN-RELATED"/>
    <property type="match status" value="1"/>
</dbReference>
<comment type="subcellular location">
    <subcellularLocation>
        <location evidence="1">Cell membrane</location>
        <topology evidence="1">Multi-pass membrane protein</topology>
    </subcellularLocation>
</comment>
<evidence type="ECO:0000256" key="6">
    <source>
        <dbReference type="SAM" id="MobiDB-lite"/>
    </source>
</evidence>
<organism evidence="7 8">
    <name type="scientific">Actinomadura madurae</name>
    <dbReference type="NCBI Taxonomy" id="1993"/>
    <lineage>
        <taxon>Bacteria</taxon>
        <taxon>Bacillati</taxon>
        <taxon>Actinomycetota</taxon>
        <taxon>Actinomycetes</taxon>
        <taxon>Streptosporangiales</taxon>
        <taxon>Thermomonosporaceae</taxon>
        <taxon>Actinomadura</taxon>
    </lineage>
</organism>
<evidence type="ECO:0000256" key="5">
    <source>
        <dbReference type="ARBA" id="ARBA00023136"/>
    </source>
</evidence>
<keyword evidence="2" id="KW-1003">Cell membrane</keyword>
<accession>A0A1I5VAK7</accession>
<dbReference type="EMBL" id="FOVH01000021">
    <property type="protein sequence ID" value="SFQ04367.1"/>
    <property type="molecule type" value="Genomic_DNA"/>
</dbReference>
<evidence type="ECO:0000313" key="8">
    <source>
        <dbReference type="Proteomes" id="UP000183413"/>
    </source>
</evidence>
<feature type="region of interest" description="Disordered" evidence="6">
    <location>
        <begin position="148"/>
        <end position="167"/>
    </location>
</feature>
<gene>
    <name evidence="7" type="ORF">SAMN04489713_12151</name>
</gene>
<dbReference type="Gene3D" id="1.20.1250.20">
    <property type="entry name" value="MFS general substrate transporter like domains"/>
    <property type="match status" value="1"/>
</dbReference>
<dbReference type="STRING" id="1993.SAMN04489713_12151"/>
<keyword evidence="4" id="KW-1133">Transmembrane helix</keyword>
<keyword evidence="5" id="KW-0472">Membrane</keyword>
<dbReference type="Proteomes" id="UP000183413">
    <property type="component" value="Unassembled WGS sequence"/>
</dbReference>
<keyword evidence="3" id="KW-0812">Transmembrane</keyword>
<dbReference type="InterPro" id="IPR011701">
    <property type="entry name" value="MFS"/>
</dbReference>
<dbReference type="InterPro" id="IPR036259">
    <property type="entry name" value="MFS_trans_sf"/>
</dbReference>
<evidence type="ECO:0000256" key="3">
    <source>
        <dbReference type="ARBA" id="ARBA00022692"/>
    </source>
</evidence>
<feature type="compositionally biased region" description="Basic residues" evidence="6">
    <location>
        <begin position="149"/>
        <end position="159"/>
    </location>
</feature>
<dbReference type="SUPFAM" id="SSF103473">
    <property type="entry name" value="MFS general substrate transporter"/>
    <property type="match status" value="1"/>
</dbReference>
<proteinExistence type="predicted"/>
<evidence type="ECO:0000256" key="1">
    <source>
        <dbReference type="ARBA" id="ARBA00004651"/>
    </source>
</evidence>
<evidence type="ECO:0000313" key="7">
    <source>
        <dbReference type="EMBL" id="SFQ04367.1"/>
    </source>
</evidence>
<dbReference type="AlphaFoldDB" id="A0A1I5VAK7"/>
<evidence type="ECO:0000256" key="4">
    <source>
        <dbReference type="ARBA" id="ARBA00022989"/>
    </source>
</evidence>
<dbReference type="GO" id="GO:0005886">
    <property type="term" value="C:plasma membrane"/>
    <property type="evidence" value="ECO:0007669"/>
    <property type="project" value="UniProtKB-SubCell"/>
</dbReference>
<dbReference type="InParanoid" id="A0A1I5VAK7"/>
<dbReference type="GO" id="GO:0022857">
    <property type="term" value="F:transmembrane transporter activity"/>
    <property type="evidence" value="ECO:0007669"/>
    <property type="project" value="InterPro"/>
</dbReference>
<sequence>MVPHLHLLPIGGVVADRFSARAVALVTDLVGAGAHLFAALELIGGEPRLWHLAVARAVGGTASAFQTPTISLLIAGTVETSGLQRANSLMGAANGATRLAGPALAGTFVLTIGPGWTSLLDAASFAASAALLAMPRVRHVPLRGARCARTSRKAGRRSGRATGTGRA</sequence>
<dbReference type="PANTHER" id="PTHR23513:SF11">
    <property type="entry name" value="STAPHYLOFERRIN A TRANSPORTER"/>
    <property type="match status" value="1"/>
</dbReference>